<accession>A0A0L1I821</accession>
<evidence type="ECO:0000256" key="2">
    <source>
        <dbReference type="SAM" id="MobiDB-lite"/>
    </source>
</evidence>
<organism evidence="4 5">
    <name type="scientific">Plasmodium falciparum IGH-CR14</name>
    <dbReference type="NCBI Taxonomy" id="580059"/>
    <lineage>
        <taxon>Eukaryota</taxon>
        <taxon>Sar</taxon>
        <taxon>Alveolata</taxon>
        <taxon>Apicomplexa</taxon>
        <taxon>Aconoidasida</taxon>
        <taxon>Haemosporida</taxon>
        <taxon>Plasmodiidae</taxon>
        <taxon>Plasmodium</taxon>
        <taxon>Plasmodium (Laverania)</taxon>
    </lineage>
</organism>
<feature type="region of interest" description="Disordered" evidence="2">
    <location>
        <begin position="1034"/>
        <end position="1071"/>
    </location>
</feature>
<evidence type="ECO:0000259" key="3">
    <source>
        <dbReference type="PROSITE" id="PS50172"/>
    </source>
</evidence>
<feature type="coiled-coil region" evidence="1">
    <location>
        <begin position="1079"/>
        <end position="1149"/>
    </location>
</feature>
<feature type="compositionally biased region" description="Low complexity" evidence="2">
    <location>
        <begin position="1034"/>
        <end position="1058"/>
    </location>
</feature>
<feature type="compositionally biased region" description="Low complexity" evidence="2">
    <location>
        <begin position="421"/>
        <end position="434"/>
    </location>
</feature>
<evidence type="ECO:0000313" key="4">
    <source>
        <dbReference type="EMBL" id="KNG75370.1"/>
    </source>
</evidence>
<feature type="compositionally biased region" description="Acidic residues" evidence="2">
    <location>
        <begin position="408"/>
        <end position="420"/>
    </location>
</feature>
<keyword evidence="1" id="KW-0175">Coiled coil</keyword>
<gene>
    <name evidence="4" type="ORF">PFMG_01516</name>
</gene>
<feature type="compositionally biased region" description="Low complexity" evidence="2">
    <location>
        <begin position="332"/>
        <end position="353"/>
    </location>
</feature>
<feature type="region of interest" description="Disordered" evidence="2">
    <location>
        <begin position="370"/>
        <end position="471"/>
    </location>
</feature>
<feature type="compositionally biased region" description="Basic residues" evidence="2">
    <location>
        <begin position="292"/>
        <end position="301"/>
    </location>
</feature>
<evidence type="ECO:0000256" key="1">
    <source>
        <dbReference type="SAM" id="Coils"/>
    </source>
</evidence>
<dbReference type="InterPro" id="IPR001357">
    <property type="entry name" value="BRCT_dom"/>
</dbReference>
<dbReference type="Proteomes" id="UP000054562">
    <property type="component" value="Unassembled WGS sequence"/>
</dbReference>
<feature type="compositionally biased region" description="Low complexity" evidence="2">
    <location>
        <begin position="259"/>
        <end position="272"/>
    </location>
</feature>
<proteinExistence type="predicted"/>
<feature type="region of interest" description="Disordered" evidence="2">
    <location>
        <begin position="254"/>
        <end position="353"/>
    </location>
</feature>
<dbReference type="EMBL" id="GG665050">
    <property type="protein sequence ID" value="KNG75370.1"/>
    <property type="molecule type" value="Genomic_DNA"/>
</dbReference>
<dbReference type="OrthoDB" id="361369at2759"/>
<dbReference type="PROSITE" id="PS50172">
    <property type="entry name" value="BRCT"/>
    <property type="match status" value="1"/>
</dbReference>
<sequence length="1509" mass="179481">MVNYDDITQTLLINKIKIKYDSNSEWNKYLKYSLRNPHSFIYPDISSRINNLNNKDLEFLNSSILSQGYKLNNIEKIKSDYTEIDVEKYILEIEKEEEKNLNKDDETLIRKIVSLFKECMYYFMCFNEKDGQFLDSSTKNSYKRDITHNSDYELFKSLNDCIIQLHDSKKNKNQAVIMTNEFCGIFTPHYIKLTKYTDTFINLLKEHNIKYVDLFHEEIKNNELYKKKKEHFEKLKNSSFMPLTKGEISLANKKKKKINMNTNTNTNTSTNNDIKKNTLLKNKKDEENAKRVDKKKKKIKKEKKETSKRNSMNGLEKGDDDNCDGYIKENNKQVNDNNQMQDNNYNNNNNDNNSKLEGCIVDTINSCNDITDDEDSDVDTSTSYDSQKNMNTNILNKKKKKKKKERNEVEEDDNSYDDNNENNNKLKNNDNNIDMCEEPESIKQLHKHTNSYDYGTRLKRRKKNNEKKGNEEDIKTECNNLCIVEREEEYVGMSIYQNEDICNYLNIKNEYDKNDINENINMNAKIFTMLNKKIDSDEYIYNEMKNDFMKKMNLPNNYNYEVNVLEIINSDIKKFYRCIVKYINKKKEHIKIYYIISNFVFFFSKMHKNNINFDDNIHKDINKNFDYKSIIIQGNMLPYNFFLFIKALHLMSIYDIIKNFYITIEYDERKNKCLHFLNITENKFYENFKKFEGNIKSNFSYIHKFLHNMIPVYKYTILNGKLYKDLEAFTQDHVNENVFQLTYHENNISSDKKDMMLLLYDDNADRDNYLEKKSIYKTEGLKSINDKVSDKHINNNMFTTTTTTTTNNNNINNNNTHVVCHPFNSSPSNYIIYDSNNLHKMVTSNLKNNCRIIDDKELPILIKDVNDHNDNFTKILLKENRLLFLLDFYEKNSNCNNIIFNSIFFDTFISLIFIYYLNNYMKPKKQDNIKNIPLFKPSYFHMFITQILKKKNEKKLKKNKRKSIEQEHTVDKLCNNFFKNSLNNILNYKKGSPDNIPAQQIDVRNNKDVNSQGETSNIPLLNETNKTVVNNNVDDINKNNHVSNSSIINSNESNPNNNNDEKNYKGHNNSTLNNLRTPIHTLQNNNTEEENNNLHEQNNNLHVQNNNLHEQNNDLHEQNNNLHVQNNNLHEQNNDLHEQNNDLHVQNNNLHVQNNNLHVQNNNLHVQNNNLHVQNNNLHVVENHIIVNESFVAKNEYEDIIICIFVFINNNNSNAYSEEEKEIRELILYVLKNKEKHHTSNKIKYIFKYRNNINDAITLSEIEIRKYEYIKIFIIGLVLNNDISNGILQIDINNLYNLKDILHQKYPSKNFDIQTKLFTFYWIYQVYVYGSIFLKDKEIPHAIKKINDVYTLPYPLQLKSHVLWGYYLYIIQDTVESRYSEDRISSLKEQGIHVRLCTENFEGQIIEDDINDILHMHDLDINDIKYMDKNIFMNIIFLIENAHLTYFTFINTDNIHIIQRNNYLSIQIFKSKISFPSFNLNTPILNDSWLEDVLSKQTLLPFNDYFYKF</sequence>
<reference evidence="5" key="2">
    <citation type="submission" date="2015-07" db="EMBL/GenBank/DDBJ databases">
        <title>The genome sequence of Plasmodium falciparum IGH-CR14.</title>
        <authorList>
            <consortium name="The Broad Institute Genome Sequencing Platform"/>
            <person name="Volkman S.K."/>
            <person name="Neafsey D.E."/>
            <person name="Dash A.P."/>
            <person name="Chitnis C.E."/>
            <person name="Hartl D.L."/>
            <person name="Young S.K."/>
            <person name="Kodira C.D."/>
            <person name="Zeng Q."/>
            <person name="Koehrsen M."/>
            <person name="Godfrey P."/>
            <person name="Alvarado L."/>
            <person name="Berlin A."/>
            <person name="Borenstein D."/>
            <person name="Chen Z."/>
            <person name="Engels R."/>
            <person name="Freedman E."/>
            <person name="Gellesch M."/>
            <person name="Goldberg J."/>
            <person name="Griggs A."/>
            <person name="Gujja S."/>
            <person name="Heiman D."/>
            <person name="Hepburn T."/>
            <person name="Howarth C."/>
            <person name="Jen D."/>
            <person name="Larson L."/>
            <person name="Lewis B."/>
            <person name="Mehta T."/>
            <person name="Park D."/>
            <person name="Pearson M."/>
            <person name="Roberts A."/>
            <person name="Saif S."/>
            <person name="Shea T."/>
            <person name="Shenoy N."/>
            <person name="Sisk P."/>
            <person name="Stolte C."/>
            <person name="Sykes S."/>
            <person name="Walk T."/>
            <person name="White J."/>
            <person name="Yandava C."/>
            <person name="Wirth D.F."/>
            <person name="Nusbaum C."/>
            <person name="Birren B."/>
        </authorList>
    </citation>
    <scope>NUCLEOTIDE SEQUENCE [LARGE SCALE GENOMIC DNA]</scope>
    <source>
        <strain evidence="5">IGH-CR14</strain>
    </source>
</reference>
<reference evidence="5" key="1">
    <citation type="submission" date="2015-07" db="EMBL/GenBank/DDBJ databases">
        <title>Annotation of Plasmodium falciparum IGH-CR14.</title>
        <authorList>
            <consortium name="The Broad Institute Genome Sequencing Platform"/>
            <person name="Volkman S.K."/>
            <person name="Neafsey D.E."/>
            <person name="Dash A.P."/>
            <person name="Chitnis C.E."/>
            <person name="Hartl D.L."/>
            <person name="Young S.K."/>
            <person name="Zeng Q."/>
            <person name="Koehrsen M."/>
            <person name="Alvarado L."/>
            <person name="Berlin A."/>
            <person name="Borenstein D."/>
            <person name="Chapman S.B."/>
            <person name="Chen Z."/>
            <person name="Engels R."/>
            <person name="Freedman E."/>
            <person name="Gellesch M."/>
            <person name="Goldberg J."/>
            <person name="Griggs A."/>
            <person name="Gujja S."/>
            <person name="Heilman E.R."/>
            <person name="Heiman D.I."/>
            <person name="Howarth C."/>
            <person name="Jen D."/>
            <person name="Larson L."/>
            <person name="Mehta T."/>
            <person name="Neiman D."/>
            <person name="Park D."/>
            <person name="Pearson M."/>
            <person name="Roberts A."/>
            <person name="Saif S."/>
            <person name="Shea T."/>
            <person name="Shenoy N."/>
            <person name="Sisk P."/>
            <person name="Stolte C."/>
            <person name="Sykes S."/>
            <person name="Walk T."/>
            <person name="White J."/>
            <person name="Yandava C."/>
            <person name="Haas B."/>
            <person name="Henn M.R."/>
            <person name="Nusbaum C."/>
            <person name="Birren B."/>
        </authorList>
    </citation>
    <scope>NUCLEOTIDE SEQUENCE [LARGE SCALE GENOMIC DNA]</scope>
    <source>
        <strain evidence="5">IGH-CR14</strain>
    </source>
</reference>
<evidence type="ECO:0000313" key="5">
    <source>
        <dbReference type="Proteomes" id="UP000054562"/>
    </source>
</evidence>
<name>A0A0L1I821_PLAFA</name>
<feature type="domain" description="BRCT" evidence="3">
    <location>
        <begin position="1456"/>
        <end position="1507"/>
    </location>
</feature>
<feature type="compositionally biased region" description="Basic and acidic residues" evidence="2">
    <location>
        <begin position="282"/>
        <end position="291"/>
    </location>
</feature>
<protein>
    <recommendedName>
        <fullName evidence="3">BRCT domain-containing protein</fullName>
    </recommendedName>
</protein>